<name>A0A803KPS1_CHEQI</name>
<organism evidence="1 2">
    <name type="scientific">Chenopodium quinoa</name>
    <name type="common">Quinoa</name>
    <dbReference type="NCBI Taxonomy" id="63459"/>
    <lineage>
        <taxon>Eukaryota</taxon>
        <taxon>Viridiplantae</taxon>
        <taxon>Streptophyta</taxon>
        <taxon>Embryophyta</taxon>
        <taxon>Tracheophyta</taxon>
        <taxon>Spermatophyta</taxon>
        <taxon>Magnoliopsida</taxon>
        <taxon>eudicotyledons</taxon>
        <taxon>Gunneridae</taxon>
        <taxon>Pentapetalae</taxon>
        <taxon>Caryophyllales</taxon>
        <taxon>Chenopodiaceae</taxon>
        <taxon>Chenopodioideae</taxon>
        <taxon>Atripliceae</taxon>
        <taxon>Chenopodium</taxon>
    </lineage>
</organism>
<keyword evidence="2" id="KW-1185">Reference proteome</keyword>
<dbReference type="PANTHER" id="PTHR33881:SF10">
    <property type="entry name" value="SLIT HOMOLOG 2 PROTEIN-LIKE"/>
    <property type="match status" value="1"/>
</dbReference>
<dbReference type="AlphaFoldDB" id="A0A803KPS1"/>
<dbReference type="EnsemblPlants" id="AUR62001027-RA">
    <property type="protein sequence ID" value="AUR62001027-RA:cds"/>
    <property type="gene ID" value="AUR62001027"/>
</dbReference>
<dbReference type="Proteomes" id="UP000596660">
    <property type="component" value="Unplaced"/>
</dbReference>
<evidence type="ECO:0000313" key="1">
    <source>
        <dbReference type="EnsemblPlants" id="AUR62001027-RA:cds"/>
    </source>
</evidence>
<dbReference type="Gramene" id="AUR62001027-RA">
    <property type="protein sequence ID" value="AUR62001027-RA:cds"/>
    <property type="gene ID" value="AUR62001027"/>
</dbReference>
<dbReference type="PANTHER" id="PTHR33881">
    <property type="entry name" value="NEUROGENIC LOCUS NOTCH-LIKE PROTEIN"/>
    <property type="match status" value="1"/>
</dbReference>
<evidence type="ECO:0008006" key="3">
    <source>
        <dbReference type="Google" id="ProtNLM"/>
    </source>
</evidence>
<protein>
    <recommendedName>
        <fullName evidence="3">EGF-like domain-containing protein</fullName>
    </recommendedName>
</protein>
<sequence>MLQEFKAFNSSDTPDTAAFHLLPSFGSASYGDTGEKIVPVKERRVLRSIVNAWVELQQVEFDPFTGSINYSCMPAAAPLPPIPTKPFDTAIFNPCYWVYCGEGTCTNSSDYKHSCECQPGSYNLFNVSHFPCYSDCAFGSDCSKLGINVTSNSKTSVTGSSSSINQISRSENH</sequence>
<accession>A0A803KPS1</accession>
<evidence type="ECO:0000313" key="2">
    <source>
        <dbReference type="Proteomes" id="UP000596660"/>
    </source>
</evidence>
<reference evidence="1" key="2">
    <citation type="submission" date="2021-03" db="UniProtKB">
        <authorList>
            <consortium name="EnsemblPlants"/>
        </authorList>
    </citation>
    <scope>IDENTIFICATION</scope>
</reference>
<proteinExistence type="predicted"/>
<reference evidence="1" key="1">
    <citation type="journal article" date="2017" name="Nature">
        <title>The genome of Chenopodium quinoa.</title>
        <authorList>
            <person name="Jarvis D.E."/>
            <person name="Ho Y.S."/>
            <person name="Lightfoot D.J."/>
            <person name="Schmoeckel S.M."/>
            <person name="Li B."/>
            <person name="Borm T.J.A."/>
            <person name="Ohyanagi H."/>
            <person name="Mineta K."/>
            <person name="Michell C.T."/>
            <person name="Saber N."/>
            <person name="Kharbatia N.M."/>
            <person name="Rupper R.R."/>
            <person name="Sharp A.R."/>
            <person name="Dally N."/>
            <person name="Boughton B.A."/>
            <person name="Woo Y.H."/>
            <person name="Gao G."/>
            <person name="Schijlen E.G.W.M."/>
            <person name="Guo X."/>
            <person name="Momin A.A."/>
            <person name="Negrao S."/>
            <person name="Al-Babili S."/>
            <person name="Gehring C."/>
            <person name="Roessner U."/>
            <person name="Jung C."/>
            <person name="Murphy K."/>
            <person name="Arold S.T."/>
            <person name="Gojobori T."/>
            <person name="van der Linden C.G."/>
            <person name="van Loo E.N."/>
            <person name="Jellen E.N."/>
            <person name="Maughan P.J."/>
            <person name="Tester M."/>
        </authorList>
    </citation>
    <scope>NUCLEOTIDE SEQUENCE [LARGE SCALE GENOMIC DNA]</scope>
    <source>
        <strain evidence="1">cv. PI 614886</strain>
    </source>
</reference>